<keyword evidence="6 7" id="KW-0472">Membrane</keyword>
<evidence type="ECO:0000256" key="6">
    <source>
        <dbReference type="ARBA" id="ARBA00023136"/>
    </source>
</evidence>
<accession>B0SW95</accession>
<dbReference type="GO" id="GO:0022857">
    <property type="term" value="F:transmembrane transporter activity"/>
    <property type="evidence" value="ECO:0007669"/>
    <property type="project" value="InterPro"/>
</dbReference>
<protein>
    <submittedName>
        <fullName evidence="9">Major facilitator superfamily MFS_1</fullName>
    </submittedName>
</protein>
<dbReference type="Gene3D" id="1.20.1250.20">
    <property type="entry name" value="MFS general substrate transporter like domains"/>
    <property type="match status" value="2"/>
</dbReference>
<dbReference type="eggNOG" id="COG0738">
    <property type="taxonomic scope" value="Bacteria"/>
</dbReference>
<name>B0SW95_CAUSK</name>
<dbReference type="AlphaFoldDB" id="B0SW95"/>
<dbReference type="PROSITE" id="PS00216">
    <property type="entry name" value="SUGAR_TRANSPORT_1"/>
    <property type="match status" value="1"/>
</dbReference>
<feature type="transmembrane region" description="Helical" evidence="7">
    <location>
        <begin position="304"/>
        <end position="322"/>
    </location>
</feature>
<dbReference type="GO" id="GO:0012505">
    <property type="term" value="C:endomembrane system"/>
    <property type="evidence" value="ECO:0007669"/>
    <property type="project" value="UniProtKB-SubCell"/>
</dbReference>
<dbReference type="InterPro" id="IPR051788">
    <property type="entry name" value="MFS_Transporter"/>
</dbReference>
<evidence type="ECO:0000256" key="4">
    <source>
        <dbReference type="ARBA" id="ARBA00022692"/>
    </source>
</evidence>
<feature type="domain" description="Major facilitator superfamily (MFS) profile" evidence="8">
    <location>
        <begin position="12"/>
        <end position="397"/>
    </location>
</feature>
<feature type="transmembrane region" description="Helical" evidence="7">
    <location>
        <begin position="101"/>
        <end position="124"/>
    </location>
</feature>
<feature type="transmembrane region" description="Helical" evidence="7">
    <location>
        <begin position="276"/>
        <end position="298"/>
    </location>
</feature>
<dbReference type="HOGENOM" id="CLU_053847_2_0_5"/>
<feature type="transmembrane region" description="Helical" evidence="7">
    <location>
        <begin position="214"/>
        <end position="235"/>
    </location>
</feature>
<dbReference type="PANTHER" id="PTHR23514">
    <property type="entry name" value="BYPASS OF STOP CODON PROTEIN 6"/>
    <property type="match status" value="1"/>
</dbReference>
<evidence type="ECO:0000259" key="8">
    <source>
        <dbReference type="PROSITE" id="PS50850"/>
    </source>
</evidence>
<dbReference type="EMBL" id="CP000927">
    <property type="protein sequence ID" value="ABZ70092.1"/>
    <property type="molecule type" value="Genomic_DNA"/>
</dbReference>
<dbReference type="KEGG" id="cak:Caul_0962"/>
<keyword evidence="4 7" id="KW-0812">Transmembrane</keyword>
<feature type="transmembrane region" description="Helical" evidence="7">
    <location>
        <begin position="136"/>
        <end position="156"/>
    </location>
</feature>
<dbReference type="InterPro" id="IPR036259">
    <property type="entry name" value="MFS_trans_sf"/>
</dbReference>
<evidence type="ECO:0000256" key="2">
    <source>
        <dbReference type="ARBA" id="ARBA00008335"/>
    </source>
</evidence>
<feature type="transmembrane region" description="Helical" evidence="7">
    <location>
        <begin position="50"/>
        <end position="70"/>
    </location>
</feature>
<organism evidence="9">
    <name type="scientific">Caulobacter sp. (strain K31)</name>
    <dbReference type="NCBI Taxonomy" id="366602"/>
    <lineage>
        <taxon>Bacteria</taxon>
        <taxon>Pseudomonadati</taxon>
        <taxon>Pseudomonadota</taxon>
        <taxon>Alphaproteobacteria</taxon>
        <taxon>Caulobacterales</taxon>
        <taxon>Caulobacteraceae</taxon>
        <taxon>Caulobacter</taxon>
    </lineage>
</organism>
<feature type="transmembrane region" description="Helical" evidence="7">
    <location>
        <begin position="14"/>
        <end position="38"/>
    </location>
</feature>
<feature type="transmembrane region" description="Helical" evidence="7">
    <location>
        <begin position="77"/>
        <end position="95"/>
    </location>
</feature>
<comment type="subcellular location">
    <subcellularLocation>
        <location evidence="1">Endomembrane system</location>
        <topology evidence="1">Multi-pass membrane protein</topology>
    </subcellularLocation>
</comment>
<feature type="transmembrane region" description="Helical" evidence="7">
    <location>
        <begin position="247"/>
        <end position="264"/>
    </location>
</feature>
<evidence type="ECO:0000256" key="5">
    <source>
        <dbReference type="ARBA" id="ARBA00022989"/>
    </source>
</evidence>
<evidence type="ECO:0000256" key="7">
    <source>
        <dbReference type="SAM" id="Phobius"/>
    </source>
</evidence>
<evidence type="ECO:0000256" key="3">
    <source>
        <dbReference type="ARBA" id="ARBA00022448"/>
    </source>
</evidence>
<dbReference type="OrthoDB" id="5858672at2"/>
<sequence length="415" mass="43657" precursor="true">MTVPARQNTRLLKLLTYLMFAMFAMTTDSVGVIIPQVIKQFSLGMTVGGAFQYATMSGISISALALGFLADRFGRKWTIIAGLVLFGASSALFAAGHDFLFFVGLLFISGVGIGVFKAGALALIGDISGSTREHAATMNTVEGFFGVGAIIGPAIVAKLLASGAEWKWLYVIAAVLCGVLVLAASAAKYPKPPVRKAEQEPRLRQTLGLLRDPFALAFGLALMLYVAAEAAVYVWAPTYLSGYTGSAAWFALYVVSIFFVLRAAGRFLGAWLLSRFRWSVVVALSTGGVLVCFLASAIGHRGVGAIALPLSGLFMSVLYPTINSKGISCFAKSQHGAIAGLLLFFTCASAVLAPLAMGALSDAMGDAKYSLYLATAFAAALAVLAVVNAALEPTRARLAERDSEDYLPAEALTER</sequence>
<reference evidence="9" key="1">
    <citation type="submission" date="2008-01" db="EMBL/GenBank/DDBJ databases">
        <title>Complete sequence of chromosome of Caulobacter sp. K31.</title>
        <authorList>
            <consortium name="US DOE Joint Genome Institute"/>
            <person name="Copeland A."/>
            <person name="Lucas S."/>
            <person name="Lapidus A."/>
            <person name="Barry K."/>
            <person name="Glavina del Rio T."/>
            <person name="Dalin E."/>
            <person name="Tice H."/>
            <person name="Pitluck S."/>
            <person name="Bruce D."/>
            <person name="Goodwin L."/>
            <person name="Thompson L.S."/>
            <person name="Brettin T."/>
            <person name="Detter J.C."/>
            <person name="Han C."/>
            <person name="Schmutz J."/>
            <person name="Larimer F."/>
            <person name="Land M."/>
            <person name="Hauser L."/>
            <person name="Kyrpides N."/>
            <person name="Kim E."/>
            <person name="Stephens C."/>
            <person name="Richardson P."/>
        </authorList>
    </citation>
    <scope>NUCLEOTIDE SEQUENCE [LARGE SCALE GENOMIC DNA]</scope>
    <source>
        <strain evidence="9">K31</strain>
    </source>
</reference>
<dbReference type="PANTHER" id="PTHR23514:SF3">
    <property type="entry name" value="BYPASS OF STOP CODON PROTEIN 6"/>
    <property type="match status" value="1"/>
</dbReference>
<evidence type="ECO:0000256" key="1">
    <source>
        <dbReference type="ARBA" id="ARBA00004127"/>
    </source>
</evidence>
<keyword evidence="5 7" id="KW-1133">Transmembrane helix</keyword>
<gene>
    <name evidence="9" type="ordered locus">Caul_0962</name>
</gene>
<dbReference type="GO" id="GO:0016020">
    <property type="term" value="C:membrane"/>
    <property type="evidence" value="ECO:0007669"/>
    <property type="project" value="InterPro"/>
</dbReference>
<dbReference type="InterPro" id="IPR020846">
    <property type="entry name" value="MFS_dom"/>
</dbReference>
<proteinExistence type="inferred from homology"/>
<evidence type="ECO:0000313" key="9">
    <source>
        <dbReference type="EMBL" id="ABZ70092.1"/>
    </source>
</evidence>
<keyword evidence="3" id="KW-0813">Transport</keyword>
<dbReference type="Pfam" id="PF07690">
    <property type="entry name" value="MFS_1"/>
    <property type="match status" value="1"/>
</dbReference>
<comment type="similarity">
    <text evidence="2">Belongs to the major facilitator superfamily.</text>
</comment>
<feature type="transmembrane region" description="Helical" evidence="7">
    <location>
        <begin position="334"/>
        <end position="357"/>
    </location>
</feature>
<dbReference type="InterPro" id="IPR005829">
    <property type="entry name" value="Sugar_transporter_CS"/>
</dbReference>
<feature type="transmembrane region" description="Helical" evidence="7">
    <location>
        <begin position="369"/>
        <end position="391"/>
    </location>
</feature>
<dbReference type="PROSITE" id="PS50850">
    <property type="entry name" value="MFS"/>
    <property type="match status" value="1"/>
</dbReference>
<dbReference type="InterPro" id="IPR011701">
    <property type="entry name" value="MFS"/>
</dbReference>
<feature type="transmembrane region" description="Helical" evidence="7">
    <location>
        <begin position="168"/>
        <end position="187"/>
    </location>
</feature>
<dbReference type="SUPFAM" id="SSF103473">
    <property type="entry name" value="MFS general substrate transporter"/>
    <property type="match status" value="1"/>
</dbReference>
<dbReference type="STRING" id="366602.Caul_0962"/>